<keyword evidence="2" id="KW-1185">Reference proteome</keyword>
<reference evidence="1" key="2">
    <citation type="submission" date="2021-04" db="EMBL/GenBank/DDBJ databases">
        <authorList>
            <person name="Podell S."/>
        </authorList>
    </citation>
    <scope>NUCLEOTIDE SEQUENCE</scope>
    <source>
        <strain evidence="1">Hildebrandi</strain>
    </source>
</reference>
<dbReference type="OrthoDB" id="37542at2759"/>
<evidence type="ECO:0000313" key="2">
    <source>
        <dbReference type="Proteomes" id="UP000693970"/>
    </source>
</evidence>
<dbReference type="Proteomes" id="UP000693970">
    <property type="component" value="Unassembled WGS sequence"/>
</dbReference>
<evidence type="ECO:0008006" key="3">
    <source>
        <dbReference type="Google" id="ProtNLM"/>
    </source>
</evidence>
<name>A0A9K3Q859_9STRA</name>
<sequence>MPQHQHSTSRSNSRRRQMRFVARTSVLSPLSTFLFLLLFLAADVSVQGSLRRPAYTEDERQAEYIKRGHKFPFPHYVPDTEGWKRLMDQRFTQVQALTDAQMKWDGWIQTISSAVTVPNFTEYGWGLSQAPQSLTDDLRQAVFDGLPAAREEGEINVIGGPNRPLFIDRPDLTHRALQELKPILEAWSGMELIPSIAYGFRLYRNESSLWMHIDRTQTHVISCIYHIASSDDSDPWPIVIEDYDGNTQAAVLQPGDILLYESAKNFHGRPTVFYGSWYTSLFVHFFPKEGWSRENHDLDSHYAIPPTWADVVPNVTFPKLEVVGTSMREPACPFSWCNLQASKHVEGPGEYGTVLTTNGKKYRLNLEKNGVIDEL</sequence>
<reference evidence="1" key="1">
    <citation type="journal article" date="2021" name="Sci. Rep.">
        <title>Diploid genomic architecture of Nitzschia inconspicua, an elite biomass production diatom.</title>
        <authorList>
            <person name="Oliver A."/>
            <person name="Podell S."/>
            <person name="Pinowska A."/>
            <person name="Traller J.C."/>
            <person name="Smith S.R."/>
            <person name="McClure R."/>
            <person name="Beliaev A."/>
            <person name="Bohutskyi P."/>
            <person name="Hill E.A."/>
            <person name="Rabines A."/>
            <person name="Zheng H."/>
            <person name="Allen L.Z."/>
            <person name="Kuo A."/>
            <person name="Grigoriev I.V."/>
            <person name="Allen A.E."/>
            <person name="Hazlebeck D."/>
            <person name="Allen E.E."/>
        </authorList>
    </citation>
    <scope>NUCLEOTIDE SEQUENCE</scope>
    <source>
        <strain evidence="1">Hildebrandi</strain>
    </source>
</reference>
<accession>A0A9K3Q859</accession>
<dbReference type="AlphaFoldDB" id="A0A9K3Q859"/>
<comment type="caution">
    <text evidence="1">The sequence shown here is derived from an EMBL/GenBank/DDBJ whole genome shotgun (WGS) entry which is preliminary data.</text>
</comment>
<gene>
    <name evidence="1" type="ORF">IV203_013626</name>
</gene>
<organism evidence="1 2">
    <name type="scientific">Nitzschia inconspicua</name>
    <dbReference type="NCBI Taxonomy" id="303405"/>
    <lineage>
        <taxon>Eukaryota</taxon>
        <taxon>Sar</taxon>
        <taxon>Stramenopiles</taxon>
        <taxon>Ochrophyta</taxon>
        <taxon>Bacillariophyta</taxon>
        <taxon>Bacillariophyceae</taxon>
        <taxon>Bacillariophycidae</taxon>
        <taxon>Bacillariales</taxon>
        <taxon>Bacillariaceae</taxon>
        <taxon>Nitzschia</taxon>
    </lineage>
</organism>
<proteinExistence type="predicted"/>
<protein>
    <recommendedName>
        <fullName evidence="3">Prolyl 4-hydroxylase alpha subunit domain-containing protein</fullName>
    </recommendedName>
</protein>
<dbReference type="EMBL" id="JAGRRH010000001">
    <property type="protein sequence ID" value="KAG7374531.1"/>
    <property type="molecule type" value="Genomic_DNA"/>
</dbReference>
<evidence type="ECO:0000313" key="1">
    <source>
        <dbReference type="EMBL" id="KAG7374531.1"/>
    </source>
</evidence>